<evidence type="ECO:0000256" key="1">
    <source>
        <dbReference type="ARBA" id="ARBA00010141"/>
    </source>
</evidence>
<dbReference type="PANTHER" id="PTHR32092">
    <property type="entry name" value="6-PHOSPHO-BETA-GLUCOSIDASE-RELATED"/>
    <property type="match status" value="1"/>
</dbReference>
<comment type="cofactor">
    <cofactor evidence="8">
        <name>NAD(+)</name>
        <dbReference type="ChEBI" id="CHEBI:57540"/>
    </cofactor>
    <text evidence="8">Binds 1 NAD(+) per subunit.</text>
</comment>
<evidence type="ECO:0000256" key="2">
    <source>
        <dbReference type="ARBA" id="ARBA00011881"/>
    </source>
</evidence>
<protein>
    <submittedName>
        <fullName evidence="10">6-phospho-beta-glucosidase</fullName>
        <ecNumber evidence="10">3.2.1.86</ecNumber>
    </submittedName>
</protein>
<comment type="similarity">
    <text evidence="1 8">Belongs to the glycosyl hydrolase 4 family.</text>
</comment>
<accession>A0ABT6NBK2</accession>
<keyword evidence="3" id="KW-0479">Metal-binding</keyword>
<dbReference type="InterPro" id="IPR001088">
    <property type="entry name" value="Glyco_hydro_4"/>
</dbReference>
<dbReference type="InterPro" id="IPR022616">
    <property type="entry name" value="Glyco_hydro_4_C"/>
</dbReference>
<dbReference type="PANTHER" id="PTHR32092:SF5">
    <property type="entry name" value="6-PHOSPHO-BETA-GLUCOSIDASE"/>
    <property type="match status" value="1"/>
</dbReference>
<dbReference type="EC" id="3.2.1.86" evidence="10"/>
<keyword evidence="5 8" id="KW-0520">NAD</keyword>
<evidence type="ECO:0000256" key="8">
    <source>
        <dbReference type="RuleBase" id="RU361152"/>
    </source>
</evidence>
<dbReference type="Pfam" id="PF11975">
    <property type="entry name" value="Glyco_hydro_4C"/>
    <property type="match status" value="1"/>
</dbReference>
<dbReference type="PRINTS" id="PR00732">
    <property type="entry name" value="GLHYDRLASE4"/>
</dbReference>
<name>A0ABT6NBK2_9FIRM</name>
<comment type="caution">
    <text evidence="10">The sequence shown here is derived from an EMBL/GenBank/DDBJ whole genome shotgun (WGS) entry which is preliminary data.</text>
</comment>
<dbReference type="InterPro" id="IPR015955">
    <property type="entry name" value="Lactate_DH/Glyco_Ohase_4_C"/>
</dbReference>
<evidence type="ECO:0000313" key="10">
    <source>
        <dbReference type="EMBL" id="MDH8677797.1"/>
    </source>
</evidence>
<dbReference type="InterPro" id="IPR036291">
    <property type="entry name" value="NAD(P)-bd_dom_sf"/>
</dbReference>
<evidence type="ECO:0000256" key="7">
    <source>
        <dbReference type="ARBA" id="ARBA00023295"/>
    </source>
</evidence>
<dbReference type="GO" id="GO:0008706">
    <property type="term" value="F:6-phospho-beta-glucosidase activity"/>
    <property type="evidence" value="ECO:0007669"/>
    <property type="project" value="UniProtKB-EC"/>
</dbReference>
<keyword evidence="4 8" id="KW-0378">Hydrolase</keyword>
<evidence type="ECO:0000256" key="5">
    <source>
        <dbReference type="ARBA" id="ARBA00023027"/>
    </source>
</evidence>
<dbReference type="PROSITE" id="PS01324">
    <property type="entry name" value="GLYCOSYL_HYDROL_F4"/>
    <property type="match status" value="1"/>
</dbReference>
<organism evidence="10 11">
    <name type="scientific">Fusibacter bizertensis</name>
    <dbReference type="NCBI Taxonomy" id="1488331"/>
    <lineage>
        <taxon>Bacteria</taxon>
        <taxon>Bacillati</taxon>
        <taxon>Bacillota</taxon>
        <taxon>Clostridia</taxon>
        <taxon>Eubacteriales</taxon>
        <taxon>Eubacteriales Family XII. Incertae Sedis</taxon>
        <taxon>Fusibacter</taxon>
    </lineage>
</organism>
<dbReference type="RefSeq" id="WP_281093618.1">
    <property type="nucleotide sequence ID" value="NZ_JARYZI010000003.1"/>
</dbReference>
<keyword evidence="7 8" id="KW-0326">Glycosidase</keyword>
<sequence length="431" mass="48169">MKNLKITIIGGGSSYTPELIEGFILRYHELPITELCLVDVIEGAEKLSIILDLTKRMFQRANLNVKVTATYDRDIALPSSDFVITQLRVGGINARIKDEQIAFKHHMLGQETNGLAGFAKAMRTIPVILAIAKDMERLCPNAWLINFTNPAGIITEAVLNHSFIKTIGLCNVPVNMHKAVSRQLGSDNFFMQITGLNHYVWGHKIVFEGEDQLQSLLPKLMMDDSFNPKNIGNTPYAIEQILGSGLMPCYYHSYFYMQGDMYNHAYEDFKEHGTRGEIVKKVETELFEIYRDQKCDKKPPQLENRGGAYYSEAACELVNAIYNDKNSLMVVDVLNNGILCNLPDNAVIETTSLITSSGAIPLPVNTLTETALGELSILKSYERLVISASLENSYAKALHALTIHPLIQSGSNLRTALDEIQKANDTFFRLN</sequence>
<dbReference type="Proteomes" id="UP001158045">
    <property type="component" value="Unassembled WGS sequence"/>
</dbReference>
<reference evidence="10 11" key="1">
    <citation type="submission" date="2023-04" db="EMBL/GenBank/DDBJ databases">
        <title>Fusibacter bizertensis strain WBS, isolated from littoral bottom sediments of the Arctic seas - biochemical and genomic analysis.</title>
        <authorList>
            <person name="Brioukhanov A.L."/>
        </authorList>
    </citation>
    <scope>NUCLEOTIDE SEQUENCE [LARGE SCALE GENOMIC DNA]</scope>
    <source>
        <strain evidence="10 11">WBS</strain>
    </source>
</reference>
<feature type="domain" description="Glycosyl hydrolase family 4 C-terminal" evidence="9">
    <location>
        <begin position="194"/>
        <end position="407"/>
    </location>
</feature>
<dbReference type="SUPFAM" id="SSF51735">
    <property type="entry name" value="NAD(P)-binding Rossmann-fold domains"/>
    <property type="match status" value="1"/>
</dbReference>
<dbReference type="InterPro" id="IPR019802">
    <property type="entry name" value="GlycHydrolase_4_CS"/>
</dbReference>
<dbReference type="Gene3D" id="3.40.50.720">
    <property type="entry name" value="NAD(P)-binding Rossmann-like Domain"/>
    <property type="match status" value="1"/>
</dbReference>
<dbReference type="EMBL" id="JARYZI010000003">
    <property type="protein sequence ID" value="MDH8677797.1"/>
    <property type="molecule type" value="Genomic_DNA"/>
</dbReference>
<evidence type="ECO:0000313" key="11">
    <source>
        <dbReference type="Proteomes" id="UP001158045"/>
    </source>
</evidence>
<evidence type="ECO:0000256" key="3">
    <source>
        <dbReference type="ARBA" id="ARBA00022723"/>
    </source>
</evidence>
<comment type="subunit">
    <text evidence="2">Homotetramer.</text>
</comment>
<dbReference type="SUPFAM" id="SSF56327">
    <property type="entry name" value="LDH C-terminal domain-like"/>
    <property type="match status" value="1"/>
</dbReference>
<keyword evidence="6" id="KW-0464">Manganese</keyword>
<keyword evidence="11" id="KW-1185">Reference proteome</keyword>
<gene>
    <name evidence="10" type="ORF">QE109_06540</name>
</gene>
<dbReference type="CDD" id="cd05296">
    <property type="entry name" value="GH4_P_beta_glucosidase"/>
    <property type="match status" value="1"/>
</dbReference>
<evidence type="ECO:0000256" key="4">
    <source>
        <dbReference type="ARBA" id="ARBA00022801"/>
    </source>
</evidence>
<dbReference type="Pfam" id="PF02056">
    <property type="entry name" value="Glyco_hydro_4"/>
    <property type="match status" value="1"/>
</dbReference>
<evidence type="ECO:0000256" key="6">
    <source>
        <dbReference type="ARBA" id="ARBA00023211"/>
    </source>
</evidence>
<evidence type="ECO:0000259" key="9">
    <source>
        <dbReference type="Pfam" id="PF11975"/>
    </source>
</evidence>
<dbReference type="Gene3D" id="3.90.110.10">
    <property type="entry name" value="Lactate dehydrogenase/glycoside hydrolase, family 4, C-terminal"/>
    <property type="match status" value="1"/>
</dbReference>
<proteinExistence type="inferred from homology"/>